<dbReference type="EMBL" id="JBBNAF010000012">
    <property type="protein sequence ID" value="KAK9093081.1"/>
    <property type="molecule type" value="Genomic_DNA"/>
</dbReference>
<reference evidence="1 2" key="1">
    <citation type="submission" date="2024-01" db="EMBL/GenBank/DDBJ databases">
        <title>Genome assemblies of Stephania.</title>
        <authorList>
            <person name="Yang L."/>
        </authorList>
    </citation>
    <scope>NUCLEOTIDE SEQUENCE [LARGE SCALE GENOMIC DNA]</scope>
    <source>
        <strain evidence="1">YNDBR</strain>
        <tissue evidence="1">Leaf</tissue>
    </source>
</reference>
<gene>
    <name evidence="1" type="ORF">Syun_027992</name>
</gene>
<evidence type="ECO:0000313" key="1">
    <source>
        <dbReference type="EMBL" id="KAK9093081.1"/>
    </source>
</evidence>
<name>A0AAP0EGJ3_9MAGN</name>
<sequence>MHSKDANHVSPCASYDLKVAGRNCSGPFGPSGQVFKYFHSCLTFGPSAPQSLQLHFLGPPFPHQTPPMANTLIRTDRRTILVLLLAISLSKTENSCLVLANDRGIASGGASGRAFGSKKDSNRAVDCREFSSRSQCLQSNVCRWCRSNAIDDMCFSSYEAWRLPQQVFSCD</sequence>
<protein>
    <submittedName>
        <fullName evidence="1">Uncharacterized protein</fullName>
    </submittedName>
</protein>
<evidence type="ECO:0000313" key="2">
    <source>
        <dbReference type="Proteomes" id="UP001420932"/>
    </source>
</evidence>
<accession>A0AAP0EGJ3</accession>
<dbReference type="AlphaFoldDB" id="A0AAP0EGJ3"/>
<proteinExistence type="predicted"/>
<comment type="caution">
    <text evidence="1">The sequence shown here is derived from an EMBL/GenBank/DDBJ whole genome shotgun (WGS) entry which is preliminary data.</text>
</comment>
<organism evidence="1 2">
    <name type="scientific">Stephania yunnanensis</name>
    <dbReference type="NCBI Taxonomy" id="152371"/>
    <lineage>
        <taxon>Eukaryota</taxon>
        <taxon>Viridiplantae</taxon>
        <taxon>Streptophyta</taxon>
        <taxon>Embryophyta</taxon>
        <taxon>Tracheophyta</taxon>
        <taxon>Spermatophyta</taxon>
        <taxon>Magnoliopsida</taxon>
        <taxon>Ranunculales</taxon>
        <taxon>Menispermaceae</taxon>
        <taxon>Menispermoideae</taxon>
        <taxon>Cissampelideae</taxon>
        <taxon>Stephania</taxon>
    </lineage>
</organism>
<keyword evidence="2" id="KW-1185">Reference proteome</keyword>
<dbReference type="Proteomes" id="UP001420932">
    <property type="component" value="Unassembled WGS sequence"/>
</dbReference>
<dbReference type="PANTHER" id="PTHR36896">
    <property type="entry name" value="OS01G0729500 PROTEIN"/>
    <property type="match status" value="1"/>
</dbReference>
<dbReference type="PANTHER" id="PTHR36896:SF2">
    <property type="entry name" value="OS01G0729500 PROTEIN"/>
    <property type="match status" value="1"/>
</dbReference>